<evidence type="ECO:0000256" key="1">
    <source>
        <dbReference type="ARBA" id="ARBA00022723"/>
    </source>
</evidence>
<dbReference type="InterPro" id="IPR036864">
    <property type="entry name" value="Zn2-C6_fun-type_DNA-bd_sf"/>
</dbReference>
<dbReference type="AlphaFoldDB" id="A0A5N7BW39"/>
<evidence type="ECO:0000313" key="8">
    <source>
        <dbReference type="EMBL" id="KAE8386054.1"/>
    </source>
</evidence>
<name>A0A5N7BW39_PETAA</name>
<dbReference type="EMBL" id="ML735319">
    <property type="protein sequence ID" value="KAE8386054.1"/>
    <property type="molecule type" value="Genomic_DNA"/>
</dbReference>
<dbReference type="PANTHER" id="PTHR36206:SF4">
    <property type="entry name" value="HYPOTHETICAL CONSERVED PROTEIN (EUROFUNG)-RELATED"/>
    <property type="match status" value="1"/>
</dbReference>
<dbReference type="PANTHER" id="PTHR36206">
    <property type="entry name" value="ASPERCRYPTIN BIOSYNTHESIS CLUSTER-SPECIFIC TRANSCRIPTION REGULATOR ATNN-RELATED"/>
    <property type="match status" value="1"/>
</dbReference>
<dbReference type="InterPro" id="IPR001138">
    <property type="entry name" value="Zn2Cys6_DnaBD"/>
</dbReference>
<dbReference type="InterPro" id="IPR021858">
    <property type="entry name" value="Fun_TF"/>
</dbReference>
<accession>A0A5N7BW39</accession>
<dbReference type="PROSITE" id="PS00463">
    <property type="entry name" value="ZN2_CY6_FUNGAL_1"/>
    <property type="match status" value="1"/>
</dbReference>
<organism evidence="8">
    <name type="scientific">Petromyces alliaceus</name>
    <name type="common">Aspergillus alliaceus</name>
    <dbReference type="NCBI Taxonomy" id="209559"/>
    <lineage>
        <taxon>Eukaryota</taxon>
        <taxon>Fungi</taxon>
        <taxon>Dikarya</taxon>
        <taxon>Ascomycota</taxon>
        <taxon>Pezizomycotina</taxon>
        <taxon>Eurotiomycetes</taxon>
        <taxon>Eurotiomycetidae</taxon>
        <taxon>Eurotiales</taxon>
        <taxon>Aspergillaceae</taxon>
        <taxon>Aspergillus</taxon>
        <taxon>Aspergillus subgen. Circumdati</taxon>
    </lineage>
</organism>
<dbReference type="GO" id="GO:0009893">
    <property type="term" value="P:positive regulation of metabolic process"/>
    <property type="evidence" value="ECO:0007669"/>
    <property type="project" value="UniProtKB-ARBA"/>
</dbReference>
<evidence type="ECO:0000256" key="6">
    <source>
        <dbReference type="ARBA" id="ARBA00023242"/>
    </source>
</evidence>
<evidence type="ECO:0000256" key="3">
    <source>
        <dbReference type="ARBA" id="ARBA00023015"/>
    </source>
</evidence>
<evidence type="ECO:0000256" key="5">
    <source>
        <dbReference type="ARBA" id="ARBA00023163"/>
    </source>
</evidence>
<dbReference type="Gene3D" id="4.10.240.10">
    <property type="entry name" value="Zn(2)-C6 fungal-type DNA-binding domain"/>
    <property type="match status" value="1"/>
</dbReference>
<dbReference type="GO" id="GO:0008270">
    <property type="term" value="F:zinc ion binding"/>
    <property type="evidence" value="ECO:0007669"/>
    <property type="project" value="InterPro"/>
</dbReference>
<dbReference type="PROSITE" id="PS50048">
    <property type="entry name" value="ZN2_CY6_FUNGAL_2"/>
    <property type="match status" value="1"/>
</dbReference>
<keyword evidence="4" id="KW-0238">DNA-binding</keyword>
<reference evidence="8" key="1">
    <citation type="submission" date="2019-04" db="EMBL/GenBank/DDBJ databases">
        <title>Friends and foes A comparative genomics studyof 23 Aspergillus species from section Flavi.</title>
        <authorList>
            <consortium name="DOE Joint Genome Institute"/>
            <person name="Kjaerbolling I."/>
            <person name="Vesth T."/>
            <person name="Frisvad J.C."/>
            <person name="Nybo J.L."/>
            <person name="Theobald S."/>
            <person name="Kildgaard S."/>
            <person name="Isbrandt T."/>
            <person name="Kuo A."/>
            <person name="Sato A."/>
            <person name="Lyhne E.K."/>
            <person name="Kogle M.E."/>
            <person name="Wiebenga A."/>
            <person name="Kun R.S."/>
            <person name="Lubbers R.J."/>
            <person name="Makela M.R."/>
            <person name="Barry K."/>
            <person name="Chovatia M."/>
            <person name="Clum A."/>
            <person name="Daum C."/>
            <person name="Haridas S."/>
            <person name="He G."/>
            <person name="LaButti K."/>
            <person name="Lipzen A."/>
            <person name="Mondo S."/>
            <person name="Riley R."/>
            <person name="Salamov A."/>
            <person name="Simmons B.A."/>
            <person name="Magnuson J.K."/>
            <person name="Henrissat B."/>
            <person name="Mortensen U.H."/>
            <person name="Larsen T.O."/>
            <person name="Devries R.P."/>
            <person name="Grigoriev I.V."/>
            <person name="Machida M."/>
            <person name="Baker S.E."/>
            <person name="Andersen M.R."/>
        </authorList>
    </citation>
    <scope>NUCLEOTIDE SEQUENCE [LARGE SCALE GENOMIC DNA]</scope>
    <source>
        <strain evidence="8">IBT 14317</strain>
    </source>
</reference>
<dbReference type="GO" id="GO:0003677">
    <property type="term" value="F:DNA binding"/>
    <property type="evidence" value="ECO:0007669"/>
    <property type="project" value="UniProtKB-KW"/>
</dbReference>
<dbReference type="GO" id="GO:0000981">
    <property type="term" value="F:DNA-binding transcription factor activity, RNA polymerase II-specific"/>
    <property type="evidence" value="ECO:0007669"/>
    <property type="project" value="InterPro"/>
</dbReference>
<gene>
    <name evidence="8" type="ORF">BDV23DRAFT_187617</name>
</gene>
<dbReference type="SUPFAM" id="SSF57701">
    <property type="entry name" value="Zn2/Cys6 DNA-binding domain"/>
    <property type="match status" value="1"/>
</dbReference>
<dbReference type="CDD" id="cd00067">
    <property type="entry name" value="GAL4"/>
    <property type="match status" value="1"/>
</dbReference>
<keyword evidence="2" id="KW-0862">Zinc</keyword>
<evidence type="ECO:0000256" key="4">
    <source>
        <dbReference type="ARBA" id="ARBA00023125"/>
    </source>
</evidence>
<sequence length="509" mass="57964">MATRRKTNGPRSRSGCITCKLRHVKCDEAKPSCSRCQRTGLKCDGYDNASQSQLRQRMEAIQHQPRRPPISADHQIILRPETREERRCADFFHAETTQAFSGFFDSTLWSYLIPQISEGEPMIRHAMIAIGAFHAGFEDRALVDTSFALQQYNKAIRHLIDRKSVPSSQDWELALAACCLFIGLEILRGNKKQALDHIDAGLKMLCQHELKGAAVGRTTEVYGELRQLLSRLNLQASFMGRLLYPLECSSQDAAATGPTLANLSQARRHLDRLMNKGLMFIRSTDSNRNPQDVQLRQKQVIEQRELCLEFDNWLAALNKLVQKMGPWIQQKDLRASLVLRIYHRVALIWIRTVLAPDEGIFDLYIPDFDVLTGYAERAIQLTTAIEKQTNNQSRFSLEGELIATLYFSAVRCRNPGIRRRAIDLLSRYGKIEGMWNAKRYAAVATYVMETEEGACSGIVKTEKDVGVRARIYECIQPSGMEQNPCQVILLFKLDGSGHDFQRRIGFVHW</sequence>
<dbReference type="Pfam" id="PF11951">
    <property type="entry name" value="Fungal_trans_2"/>
    <property type="match status" value="1"/>
</dbReference>
<dbReference type="Proteomes" id="UP000326877">
    <property type="component" value="Unassembled WGS sequence"/>
</dbReference>
<proteinExistence type="predicted"/>
<keyword evidence="6" id="KW-0539">Nucleus</keyword>
<keyword evidence="1" id="KW-0479">Metal-binding</keyword>
<keyword evidence="3" id="KW-0805">Transcription regulation</keyword>
<dbReference type="OrthoDB" id="2593732at2759"/>
<protein>
    <recommendedName>
        <fullName evidence="7">Zn(2)-C6 fungal-type domain-containing protein</fullName>
    </recommendedName>
</protein>
<evidence type="ECO:0000259" key="7">
    <source>
        <dbReference type="PROSITE" id="PS50048"/>
    </source>
</evidence>
<dbReference type="SMART" id="SM00066">
    <property type="entry name" value="GAL4"/>
    <property type="match status" value="1"/>
</dbReference>
<dbReference type="InterPro" id="IPR052360">
    <property type="entry name" value="Transcr_Regulatory_Proteins"/>
</dbReference>
<dbReference type="Pfam" id="PF00172">
    <property type="entry name" value="Zn_clus"/>
    <property type="match status" value="1"/>
</dbReference>
<keyword evidence="5" id="KW-0804">Transcription</keyword>
<feature type="domain" description="Zn(2)-C6 fungal-type" evidence="7">
    <location>
        <begin position="15"/>
        <end position="43"/>
    </location>
</feature>
<evidence type="ECO:0000256" key="2">
    <source>
        <dbReference type="ARBA" id="ARBA00022833"/>
    </source>
</evidence>